<feature type="region of interest" description="Disordered" evidence="1">
    <location>
        <begin position="67"/>
        <end position="87"/>
    </location>
</feature>
<keyword evidence="4" id="KW-1185">Reference proteome</keyword>
<dbReference type="EMBL" id="JBHSLC010000110">
    <property type="protein sequence ID" value="MFC5359068.1"/>
    <property type="molecule type" value="Genomic_DNA"/>
</dbReference>
<evidence type="ECO:0000313" key="3">
    <source>
        <dbReference type="EMBL" id="MFC5359068.1"/>
    </source>
</evidence>
<evidence type="ECO:0000313" key="4">
    <source>
        <dbReference type="Proteomes" id="UP001596166"/>
    </source>
</evidence>
<gene>
    <name evidence="3" type="ORF">ACFPMG_29140</name>
</gene>
<name>A0ABW0GFS6_9PROT</name>
<evidence type="ECO:0000256" key="1">
    <source>
        <dbReference type="SAM" id="MobiDB-lite"/>
    </source>
</evidence>
<dbReference type="SMART" id="SM00530">
    <property type="entry name" value="HTH_XRE"/>
    <property type="match status" value="1"/>
</dbReference>
<dbReference type="PROSITE" id="PS50943">
    <property type="entry name" value="HTH_CROC1"/>
    <property type="match status" value="1"/>
</dbReference>
<dbReference type="Gene3D" id="1.10.260.40">
    <property type="entry name" value="lambda repressor-like DNA-binding domains"/>
    <property type="match status" value="1"/>
</dbReference>
<evidence type="ECO:0000259" key="2">
    <source>
        <dbReference type="PROSITE" id="PS50943"/>
    </source>
</evidence>
<comment type="caution">
    <text evidence="3">The sequence shown here is derived from an EMBL/GenBank/DDBJ whole genome shotgun (WGS) entry which is preliminary data.</text>
</comment>
<accession>A0ABW0GFS6</accession>
<dbReference type="Pfam" id="PF01381">
    <property type="entry name" value="HTH_3"/>
    <property type="match status" value="1"/>
</dbReference>
<dbReference type="InterPro" id="IPR010982">
    <property type="entry name" value="Lambda_DNA-bd_dom_sf"/>
</dbReference>
<dbReference type="SUPFAM" id="SSF47413">
    <property type="entry name" value="lambda repressor-like DNA-binding domains"/>
    <property type="match status" value="1"/>
</dbReference>
<dbReference type="RefSeq" id="WP_376998746.1">
    <property type="nucleotide sequence ID" value="NZ_JBHSLC010000110.1"/>
</dbReference>
<organism evidence="3 4">
    <name type="scientific">Azospirillum himalayense</name>
    <dbReference type="NCBI Taxonomy" id="654847"/>
    <lineage>
        <taxon>Bacteria</taxon>
        <taxon>Pseudomonadati</taxon>
        <taxon>Pseudomonadota</taxon>
        <taxon>Alphaproteobacteria</taxon>
        <taxon>Rhodospirillales</taxon>
        <taxon>Azospirillaceae</taxon>
        <taxon>Azospirillum</taxon>
    </lineage>
</organism>
<reference evidence="4" key="1">
    <citation type="journal article" date="2019" name="Int. J. Syst. Evol. Microbiol.">
        <title>The Global Catalogue of Microorganisms (GCM) 10K type strain sequencing project: providing services to taxonomists for standard genome sequencing and annotation.</title>
        <authorList>
            <consortium name="The Broad Institute Genomics Platform"/>
            <consortium name="The Broad Institute Genome Sequencing Center for Infectious Disease"/>
            <person name="Wu L."/>
            <person name="Ma J."/>
        </authorList>
    </citation>
    <scope>NUCLEOTIDE SEQUENCE [LARGE SCALE GENOMIC DNA]</scope>
    <source>
        <strain evidence="4">CCUG 58760</strain>
    </source>
</reference>
<dbReference type="Proteomes" id="UP001596166">
    <property type="component" value="Unassembled WGS sequence"/>
</dbReference>
<proteinExistence type="predicted"/>
<dbReference type="CDD" id="cd00093">
    <property type="entry name" value="HTH_XRE"/>
    <property type="match status" value="1"/>
</dbReference>
<dbReference type="InterPro" id="IPR001387">
    <property type="entry name" value="Cro/C1-type_HTH"/>
</dbReference>
<sequence length="87" mass="9264">MLTASQVRAARGLIDWSQKRLQEETGLSATTIKRMENDVIGPGKSTADNVEKVMSVLRAAGVEFLDDGEPSKAGGPGVRLRMTSSST</sequence>
<protein>
    <submittedName>
        <fullName evidence="3">Multiprotein-bridging factor 1 family protein</fullName>
    </submittedName>
</protein>
<feature type="domain" description="HTH cro/C1-type" evidence="2">
    <location>
        <begin position="7"/>
        <end position="62"/>
    </location>
</feature>